<evidence type="ECO:0000313" key="2">
    <source>
        <dbReference type="EMBL" id="KAJ9612977.1"/>
    </source>
</evidence>
<dbReference type="Proteomes" id="UP001172673">
    <property type="component" value="Unassembled WGS sequence"/>
</dbReference>
<protein>
    <recommendedName>
        <fullName evidence="4">Oxidoreductase AflY</fullName>
    </recommendedName>
</protein>
<keyword evidence="3" id="KW-1185">Reference proteome</keyword>
<accession>A0AA38XGG4</accession>
<dbReference type="PANTHER" id="PTHR35870:SF7">
    <property type="entry name" value="BAEYER-VILLIGER OXIDASE MDPL"/>
    <property type="match status" value="1"/>
</dbReference>
<evidence type="ECO:0008006" key="4">
    <source>
        <dbReference type="Google" id="ProtNLM"/>
    </source>
</evidence>
<organism evidence="2 3">
    <name type="scientific">Cladophialophora chaetospira</name>
    <dbReference type="NCBI Taxonomy" id="386627"/>
    <lineage>
        <taxon>Eukaryota</taxon>
        <taxon>Fungi</taxon>
        <taxon>Dikarya</taxon>
        <taxon>Ascomycota</taxon>
        <taxon>Pezizomycotina</taxon>
        <taxon>Eurotiomycetes</taxon>
        <taxon>Chaetothyriomycetidae</taxon>
        <taxon>Chaetothyriales</taxon>
        <taxon>Herpotrichiellaceae</taxon>
        <taxon>Cladophialophora</taxon>
    </lineage>
</organism>
<dbReference type="EMBL" id="JAPDRK010000004">
    <property type="protein sequence ID" value="KAJ9612977.1"/>
    <property type="molecule type" value="Genomic_DNA"/>
</dbReference>
<gene>
    <name evidence="2" type="ORF">H2200_002918</name>
</gene>
<dbReference type="GO" id="GO:0016491">
    <property type="term" value="F:oxidoreductase activity"/>
    <property type="evidence" value="ECO:0007669"/>
    <property type="project" value="UniProtKB-KW"/>
</dbReference>
<evidence type="ECO:0000313" key="3">
    <source>
        <dbReference type="Proteomes" id="UP001172673"/>
    </source>
</evidence>
<name>A0AA38XGG4_9EURO</name>
<sequence>MALGIHLTPSLNGVHHYSDLEDSLAQKVTSLLKENHERFHTYWNFKGYHNHQTHYLLTAYALGADATKLQNAFDTNAHYQRPLKQFDEARVQKLSDDEYFSSLMSQEDYYSDYLEFFKRKFRDEGWQRVVHRYMFSRSQLADEMLVRLFAGLVHPLIHFGFGVEFEQPGIIAEAMAQTAVHLRCFAPFLLGSEKLAQEKRVRSTPLIECFHDVRRDSSLYDLDYWDGGSTLDDNVLGNAPSRLTELAAQWQVEPSNLDEATAEMINVNAWVTACAQRPPKEVKLDFFLIHQVNAAIFFSAFNKQSWMTTEDKARMLEWKGRLDLITYASRIAPELHENELVEYKPRMDHMTWDDLVGRANKIEDDGHISKLVRALAHGSLVCAPYEQQEALSHRFPLKGEGWLKMANMAIDTTDSCPYLDRWVRGAGAALPWEKFVNRDEKVYDGKRYGLKGVLQA</sequence>
<keyword evidence="1" id="KW-0560">Oxidoreductase</keyword>
<comment type="caution">
    <text evidence="2">The sequence shown here is derived from an EMBL/GenBank/DDBJ whole genome shotgun (WGS) entry which is preliminary data.</text>
</comment>
<evidence type="ECO:0000256" key="1">
    <source>
        <dbReference type="ARBA" id="ARBA00023002"/>
    </source>
</evidence>
<reference evidence="2" key="1">
    <citation type="submission" date="2022-10" db="EMBL/GenBank/DDBJ databases">
        <title>Culturing micro-colonial fungi from biological soil crusts in the Mojave desert and describing Neophaeococcomyces mojavensis, and introducing the new genera and species Taxawa tesnikishii.</title>
        <authorList>
            <person name="Kurbessoian T."/>
            <person name="Stajich J.E."/>
        </authorList>
    </citation>
    <scope>NUCLEOTIDE SEQUENCE</scope>
    <source>
        <strain evidence="2">TK_41</strain>
    </source>
</reference>
<proteinExistence type="predicted"/>
<dbReference type="InterPro" id="IPR025337">
    <property type="entry name" value="Questin_oxidase-like"/>
</dbReference>
<dbReference type="PANTHER" id="PTHR35870">
    <property type="entry name" value="PROTEIN, PUTATIVE (AFU_ORTHOLOGUE AFUA_5G03330)-RELATED"/>
    <property type="match status" value="1"/>
</dbReference>
<dbReference type="Pfam" id="PF14027">
    <property type="entry name" value="Questin_oxidase"/>
    <property type="match status" value="1"/>
</dbReference>
<dbReference type="AlphaFoldDB" id="A0AA38XGG4"/>